<organism evidence="8 9">
    <name type="scientific">Streptosporangium vulgare</name>
    <dbReference type="NCBI Taxonomy" id="46190"/>
    <lineage>
        <taxon>Bacteria</taxon>
        <taxon>Bacillati</taxon>
        <taxon>Actinomycetota</taxon>
        <taxon>Actinomycetes</taxon>
        <taxon>Streptosporangiales</taxon>
        <taxon>Streptosporangiaceae</taxon>
        <taxon>Streptosporangium</taxon>
    </lineage>
</organism>
<evidence type="ECO:0000256" key="5">
    <source>
        <dbReference type="ARBA" id="ARBA00023163"/>
    </source>
</evidence>
<dbReference type="InterPro" id="IPR032710">
    <property type="entry name" value="NTF2-like_dom_sf"/>
</dbReference>
<dbReference type="RefSeq" id="WP_344746346.1">
    <property type="nucleotide sequence ID" value="NZ_BAAAWW010000092.1"/>
</dbReference>
<dbReference type="Gene3D" id="1.10.10.10">
    <property type="entry name" value="Winged helix-like DNA-binding domain superfamily/Winged helix DNA-binding domain"/>
    <property type="match status" value="1"/>
</dbReference>
<dbReference type="Gene3D" id="1.10.1740.10">
    <property type="match status" value="1"/>
</dbReference>
<dbReference type="InterPro" id="IPR013249">
    <property type="entry name" value="RNA_pol_sigma70_r4_t2"/>
</dbReference>
<dbReference type="Pfam" id="PF08281">
    <property type="entry name" value="Sigma70_r4_2"/>
    <property type="match status" value="1"/>
</dbReference>
<evidence type="ECO:0000256" key="1">
    <source>
        <dbReference type="ARBA" id="ARBA00010641"/>
    </source>
</evidence>
<dbReference type="InterPro" id="IPR013324">
    <property type="entry name" value="RNA_pol_sigma_r3/r4-like"/>
</dbReference>
<evidence type="ECO:0000259" key="6">
    <source>
        <dbReference type="Pfam" id="PF04542"/>
    </source>
</evidence>
<evidence type="ECO:0000259" key="7">
    <source>
        <dbReference type="Pfam" id="PF08281"/>
    </source>
</evidence>
<sequence>MAVERFEEHRDLLTGVAYRILGSVTDAEDVVQEAWLRWSGVDVSRVEDDRAYLVKVVTRLAVDRLRRVKARREAYVGSWLPELIVTPDVAEHAELADSVELALLVVLETLSPLERAVFVLREAFGMPYAEIGEMIERSEAATRQLARRGREHVQEGRPRFEVDRGVRRRLTERFAEAAVGGDLGALTAMLAEDASLVSDGGGKAKAPLRIITGARRVARFLSSIASGDRPRTFMESIGAEPVSGFGVEIAEVNGGPAVLVTAEGRPVSVFSLVVEDGLIRTIFLVTNPEKLSHL</sequence>
<dbReference type="EMBL" id="JBHMBS010000018">
    <property type="protein sequence ID" value="MFB9679851.1"/>
    <property type="molecule type" value="Genomic_DNA"/>
</dbReference>
<keyword evidence="3" id="KW-0805">Transcription regulation</keyword>
<dbReference type="PANTHER" id="PTHR30173">
    <property type="entry name" value="SIGMA 19 FACTOR"/>
    <property type="match status" value="1"/>
</dbReference>
<dbReference type="PANTHER" id="PTHR30173:SF36">
    <property type="entry name" value="ECF RNA POLYMERASE SIGMA FACTOR SIGJ"/>
    <property type="match status" value="1"/>
</dbReference>
<dbReference type="InterPro" id="IPR014284">
    <property type="entry name" value="RNA_pol_sigma-70_dom"/>
</dbReference>
<evidence type="ECO:0000256" key="2">
    <source>
        <dbReference type="ARBA" id="ARBA00011344"/>
    </source>
</evidence>
<dbReference type="NCBIfam" id="TIGR02937">
    <property type="entry name" value="sigma70-ECF"/>
    <property type="match status" value="1"/>
</dbReference>
<accession>A0ABV5TL60</accession>
<dbReference type="InterPro" id="IPR007627">
    <property type="entry name" value="RNA_pol_sigma70_r2"/>
</dbReference>
<dbReference type="NCBIfam" id="NF007214">
    <property type="entry name" value="PRK09636.1"/>
    <property type="match status" value="1"/>
</dbReference>
<comment type="subunit">
    <text evidence="2">Interacts transiently with the RNA polymerase catalytic core formed by RpoA, RpoB, RpoC and RpoZ (2 alpha, 1 beta, 1 beta' and 1 omega subunit) to form the RNA polymerase holoenzyme that can initiate transcription.</text>
</comment>
<evidence type="ECO:0000256" key="4">
    <source>
        <dbReference type="ARBA" id="ARBA00023082"/>
    </source>
</evidence>
<feature type="domain" description="RNA polymerase sigma-70 region 2" evidence="6">
    <location>
        <begin position="6"/>
        <end position="69"/>
    </location>
</feature>
<proteinExistence type="inferred from homology"/>
<evidence type="ECO:0000313" key="9">
    <source>
        <dbReference type="Proteomes" id="UP001589610"/>
    </source>
</evidence>
<dbReference type="InterPro" id="IPR013325">
    <property type="entry name" value="RNA_pol_sigma_r2"/>
</dbReference>
<dbReference type="InterPro" id="IPR036388">
    <property type="entry name" value="WH-like_DNA-bd_sf"/>
</dbReference>
<gene>
    <name evidence="8" type="primary">sigJ</name>
    <name evidence="8" type="ORF">ACFFRH_30575</name>
</gene>
<protein>
    <submittedName>
        <fullName evidence="8">RNA polymerase sigma factor SigJ</fullName>
    </submittedName>
</protein>
<keyword evidence="9" id="KW-1185">Reference proteome</keyword>
<dbReference type="Pfam" id="PF04542">
    <property type="entry name" value="Sigma70_r2"/>
    <property type="match status" value="1"/>
</dbReference>
<keyword evidence="5" id="KW-0804">Transcription</keyword>
<dbReference type="Proteomes" id="UP001589610">
    <property type="component" value="Unassembled WGS sequence"/>
</dbReference>
<dbReference type="SUPFAM" id="SSF54427">
    <property type="entry name" value="NTF2-like"/>
    <property type="match status" value="1"/>
</dbReference>
<name>A0ABV5TL60_9ACTN</name>
<comment type="caution">
    <text evidence="8">The sequence shown here is derived from an EMBL/GenBank/DDBJ whole genome shotgun (WGS) entry which is preliminary data.</text>
</comment>
<dbReference type="InterPro" id="IPR052704">
    <property type="entry name" value="ECF_Sigma-70_Domain"/>
</dbReference>
<comment type="similarity">
    <text evidence="1">Belongs to the sigma-70 factor family. ECF subfamily.</text>
</comment>
<reference evidence="8 9" key="1">
    <citation type="submission" date="2024-09" db="EMBL/GenBank/DDBJ databases">
        <authorList>
            <person name="Sun Q."/>
            <person name="Mori K."/>
        </authorList>
    </citation>
    <scope>NUCLEOTIDE SEQUENCE [LARGE SCALE GENOMIC DNA]</scope>
    <source>
        <strain evidence="8 9">JCM 3028</strain>
    </source>
</reference>
<feature type="domain" description="RNA polymerase sigma factor 70 region 4 type 2" evidence="7">
    <location>
        <begin position="102"/>
        <end position="152"/>
    </location>
</feature>
<evidence type="ECO:0000313" key="8">
    <source>
        <dbReference type="EMBL" id="MFB9679851.1"/>
    </source>
</evidence>
<dbReference type="SUPFAM" id="SSF88946">
    <property type="entry name" value="Sigma2 domain of RNA polymerase sigma factors"/>
    <property type="match status" value="1"/>
</dbReference>
<evidence type="ECO:0000256" key="3">
    <source>
        <dbReference type="ARBA" id="ARBA00023015"/>
    </source>
</evidence>
<keyword evidence="4" id="KW-0731">Sigma factor</keyword>
<dbReference type="SUPFAM" id="SSF88659">
    <property type="entry name" value="Sigma3 and sigma4 domains of RNA polymerase sigma factors"/>
    <property type="match status" value="1"/>
</dbReference>